<feature type="region of interest" description="Disordered" evidence="1">
    <location>
        <begin position="172"/>
        <end position="214"/>
    </location>
</feature>
<dbReference type="SUPFAM" id="SSF46785">
    <property type="entry name" value="Winged helix' DNA-binding domain"/>
    <property type="match status" value="1"/>
</dbReference>
<evidence type="ECO:0008006" key="4">
    <source>
        <dbReference type="Google" id="ProtNLM"/>
    </source>
</evidence>
<dbReference type="KEGG" id="mema:MMAB1_1215"/>
<dbReference type="InterPro" id="IPR036390">
    <property type="entry name" value="WH_DNA-bd_sf"/>
</dbReference>
<evidence type="ECO:0000313" key="2">
    <source>
        <dbReference type="EMBL" id="CVK32428.1"/>
    </source>
</evidence>
<sequence>MVMITNLLPRCTALYIGVTNSEPYRILVCSMNKTILERQLSKVPSVIINATGPLGNKKAWAIYIALLQSDEGLRFNQIRDLFEAEPPEIARALRALSNAGLIAKQARTLDDVGNTKASFYVPTTLGKSLIAALYRGLLPSQEDEPGGPGEDRLPTRMHRPLSRPVNVRNARTRTNASRGKSVVRGSHYRPHIQEGRGACSPIRRREYRRPRRAA</sequence>
<dbReference type="InterPro" id="IPR036388">
    <property type="entry name" value="WH-like_DNA-bd_sf"/>
</dbReference>
<dbReference type="EMBL" id="LT158599">
    <property type="protein sequence ID" value="CVK32428.1"/>
    <property type="molecule type" value="Genomic_DNA"/>
</dbReference>
<accession>A0A0X3BK25</accession>
<dbReference type="Proteomes" id="UP000069850">
    <property type="component" value="Chromosome 1"/>
</dbReference>
<organism evidence="2 3">
    <name type="scientific">Methanoculleus bourgensis</name>
    <dbReference type="NCBI Taxonomy" id="83986"/>
    <lineage>
        <taxon>Archaea</taxon>
        <taxon>Methanobacteriati</taxon>
        <taxon>Methanobacteriota</taxon>
        <taxon>Stenosarchaea group</taxon>
        <taxon>Methanomicrobia</taxon>
        <taxon>Methanomicrobiales</taxon>
        <taxon>Methanomicrobiaceae</taxon>
        <taxon>Methanoculleus</taxon>
    </lineage>
</organism>
<name>A0A0X3BK25_9EURY</name>
<feature type="compositionally biased region" description="Basic residues" evidence="1">
    <location>
        <begin position="205"/>
        <end position="214"/>
    </location>
</feature>
<protein>
    <recommendedName>
        <fullName evidence="4">HTH hxlR-type domain-containing protein</fullName>
    </recommendedName>
</protein>
<gene>
    <name evidence="2" type="ORF">MMAB1_1215</name>
</gene>
<evidence type="ECO:0000313" key="3">
    <source>
        <dbReference type="Proteomes" id="UP000069850"/>
    </source>
</evidence>
<evidence type="ECO:0000256" key="1">
    <source>
        <dbReference type="SAM" id="MobiDB-lite"/>
    </source>
</evidence>
<dbReference type="AlphaFoldDB" id="A0A0X3BK25"/>
<reference evidence="2 3" key="1">
    <citation type="submission" date="2016-01" db="EMBL/GenBank/DDBJ databases">
        <authorList>
            <person name="Manzoor S."/>
        </authorList>
    </citation>
    <scope>NUCLEOTIDE SEQUENCE [LARGE SCALE GENOMIC DNA]</scope>
    <source>
        <strain evidence="2">Methanoculleus sp MAB1</strain>
    </source>
</reference>
<proteinExistence type="predicted"/>
<dbReference type="Gene3D" id="1.10.10.10">
    <property type="entry name" value="Winged helix-like DNA-binding domain superfamily/Winged helix DNA-binding domain"/>
    <property type="match status" value="1"/>
</dbReference>